<evidence type="ECO:0000256" key="1">
    <source>
        <dbReference type="SAM" id="SignalP"/>
    </source>
</evidence>
<comment type="caution">
    <text evidence="3">The sequence shown here is derived from an EMBL/GenBank/DDBJ whole genome shotgun (WGS) entry which is preliminary data.</text>
</comment>
<dbReference type="Proteomes" id="UP001344447">
    <property type="component" value="Unassembled WGS sequence"/>
</dbReference>
<dbReference type="InterPro" id="IPR052326">
    <property type="entry name" value="Diff-Dev_Assoc_Protein"/>
</dbReference>
<dbReference type="GO" id="GO:0005576">
    <property type="term" value="C:extracellular region"/>
    <property type="evidence" value="ECO:0007669"/>
    <property type="project" value="InterPro"/>
</dbReference>
<proteinExistence type="predicted"/>
<dbReference type="PANTHER" id="PTHR33459">
    <property type="entry name" value="DD-GDCA PROTEIN"/>
    <property type="match status" value="1"/>
</dbReference>
<evidence type="ECO:0000313" key="4">
    <source>
        <dbReference type="Proteomes" id="UP001344447"/>
    </source>
</evidence>
<dbReference type="PANTHER" id="PTHR33459:SF2">
    <property type="entry name" value="DICKKOPF N-TERMINAL CYSTEINE-RICH DOMAIN-CONTAINING PROTEIN"/>
    <property type="match status" value="1"/>
</dbReference>
<feature type="chain" id="PRO_5043012968" description="Dickkopf N-terminal cysteine-rich domain-containing protein" evidence="1">
    <location>
        <begin position="20"/>
        <end position="334"/>
    </location>
</feature>
<dbReference type="GO" id="GO:0030178">
    <property type="term" value="P:negative regulation of Wnt signaling pathway"/>
    <property type="evidence" value="ECO:0007669"/>
    <property type="project" value="InterPro"/>
</dbReference>
<name>A0AAN7YQS4_9MYCE</name>
<dbReference type="InterPro" id="IPR006796">
    <property type="entry name" value="Dickkopf_N"/>
</dbReference>
<keyword evidence="4" id="KW-1185">Reference proteome</keyword>
<organism evidence="3 4">
    <name type="scientific">Dictyostelium firmibasis</name>
    <dbReference type="NCBI Taxonomy" id="79012"/>
    <lineage>
        <taxon>Eukaryota</taxon>
        <taxon>Amoebozoa</taxon>
        <taxon>Evosea</taxon>
        <taxon>Eumycetozoa</taxon>
        <taxon>Dictyostelia</taxon>
        <taxon>Dictyosteliales</taxon>
        <taxon>Dictyosteliaceae</taxon>
        <taxon>Dictyostelium</taxon>
    </lineage>
</organism>
<reference evidence="3 4" key="1">
    <citation type="submission" date="2023-11" db="EMBL/GenBank/DDBJ databases">
        <title>Dfirmibasis_genome.</title>
        <authorList>
            <person name="Edelbroek B."/>
            <person name="Kjellin J."/>
            <person name="Jerlstrom-Hultqvist J."/>
            <person name="Soderbom F."/>
        </authorList>
    </citation>
    <scope>NUCLEOTIDE SEQUENCE [LARGE SCALE GENOMIC DNA]</scope>
    <source>
        <strain evidence="3 4">TNS-C-14</strain>
    </source>
</reference>
<dbReference type="AlphaFoldDB" id="A0AAN7YQS4"/>
<sequence length="334" mass="37404">MKLLITLILMITLYSKCNATETWKCIKSGGRCTTNGGDICPNGEFCKSNGKQLYDSSGNELPSGICSPLIKEGEPCYLYQRCEYGLLCKVPPTQFPGEEYSVEGVCISSKYLSVGENCTSDSECLGRLECKGNICTPENSEIGNQCYLDEDCPSQNYCNWSTSLNNCEPLKKISDACLNDNQCSLGLICRNDKCIEMFSLKIGEPCQTREDCESLNCNYNLLDSGERNVTTINNGFYCQVKELNTDDCKKDGCKGSYEICDSKSNKCLNSNPINSKKCSSATKLRDNCYIKNKCSLRNHFNVEQRNKKSCQIKNCQSEINEYLKECILETVYCQ</sequence>
<evidence type="ECO:0000259" key="2">
    <source>
        <dbReference type="Pfam" id="PF04706"/>
    </source>
</evidence>
<dbReference type="Pfam" id="PF04706">
    <property type="entry name" value="Dickkopf_N"/>
    <property type="match status" value="1"/>
</dbReference>
<dbReference type="EMBL" id="JAVFKY010000003">
    <property type="protein sequence ID" value="KAK5578341.1"/>
    <property type="molecule type" value="Genomic_DNA"/>
</dbReference>
<gene>
    <name evidence="3" type="ORF">RB653_008011</name>
</gene>
<accession>A0AAN7YQS4</accession>
<feature type="signal peptide" evidence="1">
    <location>
        <begin position="1"/>
        <end position="19"/>
    </location>
</feature>
<evidence type="ECO:0000313" key="3">
    <source>
        <dbReference type="EMBL" id="KAK5578341.1"/>
    </source>
</evidence>
<protein>
    <recommendedName>
        <fullName evidence="2">Dickkopf N-terminal cysteine-rich domain-containing protein</fullName>
    </recommendedName>
</protein>
<feature type="domain" description="Dickkopf N-terminal cysteine-rich" evidence="2">
    <location>
        <begin position="145"/>
        <end position="195"/>
    </location>
</feature>
<keyword evidence="1" id="KW-0732">Signal</keyword>